<comment type="caution">
    <text evidence="1">The sequence shown here is derived from an EMBL/GenBank/DDBJ whole genome shotgun (WGS) entry which is preliminary data.</text>
</comment>
<accession>A0A0M9WHZ7</accession>
<organism evidence="1 2">
    <name type="scientific">Penicillium nordicum</name>
    <dbReference type="NCBI Taxonomy" id="229535"/>
    <lineage>
        <taxon>Eukaryota</taxon>
        <taxon>Fungi</taxon>
        <taxon>Dikarya</taxon>
        <taxon>Ascomycota</taxon>
        <taxon>Pezizomycotina</taxon>
        <taxon>Eurotiomycetes</taxon>
        <taxon>Eurotiomycetidae</taxon>
        <taxon>Eurotiales</taxon>
        <taxon>Aspergillaceae</taxon>
        <taxon>Penicillium</taxon>
    </lineage>
</organism>
<sequence length="98" mass="10529">MRHSECNFGACSNIGGLFLNSDLIFSPTASESFSVVYISGAPSQTGKHKQSLRNPVISPSHMTRSAALIVIALLSLSPPHIMLTPLHLRTLQAPPSYI</sequence>
<name>A0A0M9WHZ7_9EURO</name>
<evidence type="ECO:0000313" key="2">
    <source>
        <dbReference type="Proteomes" id="UP000037696"/>
    </source>
</evidence>
<gene>
    <name evidence="1" type="ORF">ACN38_g3468</name>
</gene>
<dbReference type="AlphaFoldDB" id="A0A0M9WHZ7"/>
<dbReference type="EMBL" id="LHQQ01000041">
    <property type="protein sequence ID" value="KOS45612.1"/>
    <property type="molecule type" value="Genomic_DNA"/>
</dbReference>
<keyword evidence="2" id="KW-1185">Reference proteome</keyword>
<evidence type="ECO:0000313" key="1">
    <source>
        <dbReference type="EMBL" id="KOS45612.1"/>
    </source>
</evidence>
<reference evidence="1 2" key="1">
    <citation type="submission" date="2015-08" db="EMBL/GenBank/DDBJ databases">
        <title>Genome sequencing of Penicillium nordicum.</title>
        <authorList>
            <person name="Nguyen H.D."/>
            <person name="Seifert K.A."/>
        </authorList>
    </citation>
    <scope>NUCLEOTIDE SEQUENCE [LARGE SCALE GENOMIC DNA]</scope>
    <source>
        <strain evidence="1 2">DAOMC 185683</strain>
    </source>
</reference>
<proteinExistence type="predicted"/>
<dbReference type="Proteomes" id="UP000037696">
    <property type="component" value="Unassembled WGS sequence"/>
</dbReference>
<protein>
    <submittedName>
        <fullName evidence="1">Uncharacterized protein</fullName>
    </submittedName>
</protein>